<dbReference type="RefSeq" id="WP_184983672.1">
    <property type="nucleotide sequence ID" value="NZ_BAAALO010000038.1"/>
</dbReference>
<dbReference type="EMBL" id="JACHIU010000001">
    <property type="protein sequence ID" value="MBB6474833.1"/>
    <property type="molecule type" value="Genomic_DNA"/>
</dbReference>
<name>A0A7X0IH43_9ACTN</name>
<keyword evidence="3" id="KW-1185">Reference proteome</keyword>
<comment type="caution">
    <text evidence="2">The sequence shown here is derived from an EMBL/GenBank/DDBJ whole genome shotgun (WGS) entry which is preliminary data.</text>
</comment>
<accession>A0A7X0IH43</accession>
<reference evidence="2 3" key="1">
    <citation type="submission" date="2020-08" db="EMBL/GenBank/DDBJ databases">
        <title>Sequencing the genomes of 1000 actinobacteria strains.</title>
        <authorList>
            <person name="Klenk H.-P."/>
        </authorList>
    </citation>
    <scope>NUCLEOTIDE SEQUENCE [LARGE SCALE GENOMIC DNA]</scope>
    <source>
        <strain evidence="2 3">DSM 44936</strain>
    </source>
</reference>
<dbReference type="AlphaFoldDB" id="A0A7X0IH43"/>
<gene>
    <name evidence="2" type="ORF">BJ992_004264</name>
</gene>
<sequence length="90" mass="9709">MTTNHPTYTIQVQGHLDDHWSTWLAGMTVTHNDDATTSLTGPVTDQAHLHGLLAKIRDLGLTLIAVTRAPQPPSPPATSGSVRCSEDRQV</sequence>
<organism evidence="2 3">
    <name type="scientific">Sphaerisporangium rubeum</name>
    <dbReference type="NCBI Taxonomy" id="321317"/>
    <lineage>
        <taxon>Bacteria</taxon>
        <taxon>Bacillati</taxon>
        <taxon>Actinomycetota</taxon>
        <taxon>Actinomycetes</taxon>
        <taxon>Streptosporangiales</taxon>
        <taxon>Streptosporangiaceae</taxon>
        <taxon>Sphaerisporangium</taxon>
    </lineage>
</organism>
<dbReference type="Proteomes" id="UP000555564">
    <property type="component" value="Unassembled WGS sequence"/>
</dbReference>
<evidence type="ECO:0000256" key="1">
    <source>
        <dbReference type="SAM" id="MobiDB-lite"/>
    </source>
</evidence>
<evidence type="ECO:0000313" key="3">
    <source>
        <dbReference type="Proteomes" id="UP000555564"/>
    </source>
</evidence>
<feature type="region of interest" description="Disordered" evidence="1">
    <location>
        <begin position="67"/>
        <end position="90"/>
    </location>
</feature>
<proteinExistence type="predicted"/>
<protein>
    <submittedName>
        <fullName evidence="2">Uncharacterized protein</fullName>
    </submittedName>
</protein>
<evidence type="ECO:0000313" key="2">
    <source>
        <dbReference type="EMBL" id="MBB6474833.1"/>
    </source>
</evidence>